<evidence type="ECO:0000313" key="4">
    <source>
        <dbReference type="Proteomes" id="UP000030752"/>
    </source>
</evidence>
<keyword evidence="2" id="KW-0560">Oxidoreductase</keyword>
<name>W2RXC7_CYPE1</name>
<dbReference type="eggNOG" id="ENOG502QRPU">
    <property type="taxonomic scope" value="Eukaryota"/>
</dbReference>
<dbReference type="EMBL" id="KB822719">
    <property type="protein sequence ID" value="ETN41102.1"/>
    <property type="molecule type" value="Genomic_DNA"/>
</dbReference>
<dbReference type="InParanoid" id="W2RXC7"/>
<dbReference type="SUPFAM" id="SSF51735">
    <property type="entry name" value="NAD(P)-binding Rossmann-fold domains"/>
    <property type="match status" value="1"/>
</dbReference>
<evidence type="ECO:0000313" key="3">
    <source>
        <dbReference type="EMBL" id="ETN41102.1"/>
    </source>
</evidence>
<sequence>MLPFTRHSLIPPPNSFLYRGLAAVGAIYTTRLLFHLSSFAYLQYLRPSRLHSYTKAPDGNPAWALITGSSDGLGLGFATELLAGGFNVILHGRNLAKLERVRASLLASYPAQQIEIISLDAGSDADEQTKFSALSSRLADKHLTILVNNVGGHAGPGPLCSPHASRLPGHDRNAINVNICFALEITRVVLPFLTGHGQPACVLNVGSASGRLPSPYIAVAGATKAFMESWSKSLAAEMTAEGHDQIDVRCELVGMCSTGGAKRPVTWLVPDARTYAKKSLSLVGAERRVVWGYWPHALQFAGIFPLPLWIKERAVTKVVREQIMAEDQASRQEVAEAHK</sequence>
<dbReference type="Gene3D" id="3.40.50.720">
    <property type="entry name" value="NAD(P)-binding Rossmann-like Domain"/>
    <property type="match status" value="1"/>
</dbReference>
<dbReference type="OrthoDB" id="47007at2759"/>
<dbReference type="AlphaFoldDB" id="W2RXC7"/>
<dbReference type="InterPro" id="IPR051019">
    <property type="entry name" value="VLCFA-Steroid_DH"/>
</dbReference>
<organism evidence="3 4">
    <name type="scientific">Cyphellophora europaea (strain CBS 101466)</name>
    <name type="common">Phialophora europaea</name>
    <dbReference type="NCBI Taxonomy" id="1220924"/>
    <lineage>
        <taxon>Eukaryota</taxon>
        <taxon>Fungi</taxon>
        <taxon>Dikarya</taxon>
        <taxon>Ascomycota</taxon>
        <taxon>Pezizomycotina</taxon>
        <taxon>Eurotiomycetes</taxon>
        <taxon>Chaetothyriomycetidae</taxon>
        <taxon>Chaetothyriales</taxon>
        <taxon>Cyphellophoraceae</taxon>
        <taxon>Cyphellophora</taxon>
    </lineage>
</organism>
<proteinExistence type="inferred from homology"/>
<gene>
    <name evidence="3" type="ORF">HMPREF1541_03037</name>
</gene>
<dbReference type="PANTHER" id="PTHR43899">
    <property type="entry name" value="RH59310P"/>
    <property type="match status" value="1"/>
</dbReference>
<dbReference type="PANTHER" id="PTHR43899:SF13">
    <property type="entry name" value="RH59310P"/>
    <property type="match status" value="1"/>
</dbReference>
<dbReference type="GeneID" id="19970376"/>
<dbReference type="RefSeq" id="XP_008715611.1">
    <property type="nucleotide sequence ID" value="XM_008717389.1"/>
</dbReference>
<evidence type="ECO:0000256" key="1">
    <source>
        <dbReference type="ARBA" id="ARBA00006484"/>
    </source>
</evidence>
<protein>
    <recommendedName>
        <fullName evidence="5">Very-long-chain 3-oxoacyl-CoA reductase</fullName>
    </recommendedName>
</protein>
<dbReference type="STRING" id="1220924.W2RXC7"/>
<reference evidence="3 4" key="1">
    <citation type="submission" date="2013-03" db="EMBL/GenBank/DDBJ databases">
        <title>The Genome Sequence of Phialophora europaea CBS 101466.</title>
        <authorList>
            <consortium name="The Broad Institute Genomics Platform"/>
            <person name="Cuomo C."/>
            <person name="de Hoog S."/>
            <person name="Gorbushina A."/>
            <person name="Walker B."/>
            <person name="Young S.K."/>
            <person name="Zeng Q."/>
            <person name="Gargeya S."/>
            <person name="Fitzgerald M."/>
            <person name="Haas B."/>
            <person name="Abouelleil A."/>
            <person name="Allen A.W."/>
            <person name="Alvarado L."/>
            <person name="Arachchi H.M."/>
            <person name="Berlin A.M."/>
            <person name="Chapman S.B."/>
            <person name="Gainer-Dewar J."/>
            <person name="Goldberg J."/>
            <person name="Griggs A."/>
            <person name="Gujja S."/>
            <person name="Hansen M."/>
            <person name="Howarth C."/>
            <person name="Imamovic A."/>
            <person name="Ireland A."/>
            <person name="Larimer J."/>
            <person name="McCowan C."/>
            <person name="Murphy C."/>
            <person name="Pearson M."/>
            <person name="Poon T.W."/>
            <person name="Priest M."/>
            <person name="Roberts A."/>
            <person name="Saif S."/>
            <person name="Shea T."/>
            <person name="Sisk P."/>
            <person name="Sykes S."/>
            <person name="Wortman J."/>
            <person name="Nusbaum C."/>
            <person name="Birren B."/>
        </authorList>
    </citation>
    <scope>NUCLEOTIDE SEQUENCE [LARGE SCALE GENOMIC DNA]</scope>
    <source>
        <strain evidence="3 4">CBS 101466</strain>
    </source>
</reference>
<dbReference type="VEuPathDB" id="FungiDB:HMPREF1541_03037"/>
<dbReference type="HOGENOM" id="CLU_010194_38_2_1"/>
<dbReference type="Pfam" id="PF00106">
    <property type="entry name" value="adh_short"/>
    <property type="match status" value="1"/>
</dbReference>
<evidence type="ECO:0000256" key="2">
    <source>
        <dbReference type="ARBA" id="ARBA00023002"/>
    </source>
</evidence>
<dbReference type="GO" id="GO:0016491">
    <property type="term" value="F:oxidoreductase activity"/>
    <property type="evidence" value="ECO:0007669"/>
    <property type="project" value="UniProtKB-KW"/>
</dbReference>
<dbReference type="GO" id="GO:0005783">
    <property type="term" value="C:endoplasmic reticulum"/>
    <property type="evidence" value="ECO:0007669"/>
    <property type="project" value="TreeGrafter"/>
</dbReference>
<keyword evidence="4" id="KW-1185">Reference proteome</keyword>
<accession>W2RXC7</accession>
<dbReference type="InterPro" id="IPR036291">
    <property type="entry name" value="NAD(P)-bd_dom_sf"/>
</dbReference>
<dbReference type="PRINTS" id="PR00081">
    <property type="entry name" value="GDHRDH"/>
</dbReference>
<dbReference type="Proteomes" id="UP000030752">
    <property type="component" value="Unassembled WGS sequence"/>
</dbReference>
<dbReference type="InterPro" id="IPR002347">
    <property type="entry name" value="SDR_fam"/>
</dbReference>
<evidence type="ECO:0008006" key="5">
    <source>
        <dbReference type="Google" id="ProtNLM"/>
    </source>
</evidence>
<comment type="similarity">
    <text evidence="1">Belongs to the short-chain dehydrogenases/reductases (SDR) family.</text>
</comment>